<evidence type="ECO:0000256" key="4">
    <source>
        <dbReference type="ARBA" id="ARBA00022989"/>
    </source>
</evidence>
<evidence type="ECO:0000313" key="8">
    <source>
        <dbReference type="EMBL" id="KAK4383403.1"/>
    </source>
</evidence>
<evidence type="ECO:0000259" key="7">
    <source>
        <dbReference type="Pfam" id="PF10520"/>
    </source>
</evidence>
<comment type="subcellular location">
    <subcellularLocation>
        <location evidence="1">Membrane</location>
        <topology evidence="1">Multi-pass membrane protein</topology>
    </subcellularLocation>
</comment>
<dbReference type="PANTHER" id="PTHR48140">
    <property type="entry name" value="FATTY ACID DESATURASE 4, CHLOROPLASTIC-RELATED"/>
    <property type="match status" value="1"/>
</dbReference>
<dbReference type="GO" id="GO:0016020">
    <property type="term" value="C:membrane"/>
    <property type="evidence" value="ECO:0007669"/>
    <property type="project" value="UniProtKB-SubCell"/>
</dbReference>
<sequence length="261" mass="28453">MAAVRELQLQKSAKNNPKQYQNQESWQISTWAHRACFAGGCATVLISLLKSLLLTAGGARPWLEPMIAALIGYVAADLATGIYHWAIDNYGGAETPVFGSQIEAFLSHHQHPSAITRRQLANNLYIPSAAVTVVFSPINVVSADPALLGFAGVFAGCIMFSQQFHAWAHTPKGKLPPLVVAIQDAGIIVGRAQHAAHHRSPYNSNYCIVSGVWNRFLDKSKFFVAAEVAVFRLVGGRPRSWSEPNSDRKLQEAAHQLSGRE</sequence>
<dbReference type="InterPro" id="IPR019547">
    <property type="entry name" value="Lipid_desat"/>
</dbReference>
<dbReference type="Pfam" id="PF10520">
    <property type="entry name" value="Lipid_desat"/>
    <property type="match status" value="1"/>
</dbReference>
<evidence type="ECO:0000256" key="1">
    <source>
        <dbReference type="ARBA" id="ARBA00004141"/>
    </source>
</evidence>
<dbReference type="Proteomes" id="UP001289374">
    <property type="component" value="Unassembled WGS sequence"/>
</dbReference>
<name>A0AAE1T8C7_9LAMI</name>
<feature type="domain" description="Lipid desaturase" evidence="7">
    <location>
        <begin position="73"/>
        <end position="241"/>
    </location>
</feature>
<reference evidence="8" key="1">
    <citation type="submission" date="2020-06" db="EMBL/GenBank/DDBJ databases">
        <authorList>
            <person name="Li T."/>
            <person name="Hu X."/>
            <person name="Zhang T."/>
            <person name="Song X."/>
            <person name="Zhang H."/>
            <person name="Dai N."/>
            <person name="Sheng W."/>
            <person name="Hou X."/>
            <person name="Wei L."/>
        </authorList>
    </citation>
    <scope>NUCLEOTIDE SEQUENCE</scope>
    <source>
        <strain evidence="8">K16</strain>
        <tissue evidence="8">Leaf</tissue>
    </source>
</reference>
<dbReference type="EMBL" id="JACGWL010000569">
    <property type="protein sequence ID" value="KAK4383403.1"/>
    <property type="molecule type" value="Genomic_DNA"/>
</dbReference>
<organism evidence="8 9">
    <name type="scientific">Sesamum angolense</name>
    <dbReference type="NCBI Taxonomy" id="2727404"/>
    <lineage>
        <taxon>Eukaryota</taxon>
        <taxon>Viridiplantae</taxon>
        <taxon>Streptophyta</taxon>
        <taxon>Embryophyta</taxon>
        <taxon>Tracheophyta</taxon>
        <taxon>Spermatophyta</taxon>
        <taxon>Magnoliopsida</taxon>
        <taxon>eudicotyledons</taxon>
        <taxon>Gunneridae</taxon>
        <taxon>Pentapetalae</taxon>
        <taxon>asterids</taxon>
        <taxon>lamiids</taxon>
        <taxon>Lamiales</taxon>
        <taxon>Pedaliaceae</taxon>
        <taxon>Sesamum</taxon>
    </lineage>
</organism>
<keyword evidence="5" id="KW-0472">Membrane</keyword>
<keyword evidence="4" id="KW-1133">Transmembrane helix</keyword>
<reference evidence="8" key="2">
    <citation type="journal article" date="2024" name="Plant">
        <title>Genomic evolution and insights into agronomic trait innovations of Sesamum species.</title>
        <authorList>
            <person name="Miao H."/>
            <person name="Wang L."/>
            <person name="Qu L."/>
            <person name="Liu H."/>
            <person name="Sun Y."/>
            <person name="Le M."/>
            <person name="Wang Q."/>
            <person name="Wei S."/>
            <person name="Zheng Y."/>
            <person name="Lin W."/>
            <person name="Duan Y."/>
            <person name="Cao H."/>
            <person name="Xiong S."/>
            <person name="Wang X."/>
            <person name="Wei L."/>
            <person name="Li C."/>
            <person name="Ma Q."/>
            <person name="Ju M."/>
            <person name="Zhao R."/>
            <person name="Li G."/>
            <person name="Mu C."/>
            <person name="Tian Q."/>
            <person name="Mei H."/>
            <person name="Zhang T."/>
            <person name="Gao T."/>
            <person name="Zhang H."/>
        </authorList>
    </citation>
    <scope>NUCLEOTIDE SEQUENCE</scope>
    <source>
        <strain evidence="8">K16</strain>
    </source>
</reference>
<evidence type="ECO:0000256" key="5">
    <source>
        <dbReference type="ARBA" id="ARBA00023136"/>
    </source>
</evidence>
<feature type="compositionally biased region" description="Basic and acidic residues" evidence="6">
    <location>
        <begin position="245"/>
        <end position="261"/>
    </location>
</feature>
<gene>
    <name evidence="8" type="ORF">Sango_2778300</name>
</gene>
<keyword evidence="9" id="KW-1185">Reference proteome</keyword>
<evidence type="ECO:0000256" key="3">
    <source>
        <dbReference type="ARBA" id="ARBA00022692"/>
    </source>
</evidence>
<proteinExistence type="inferred from homology"/>
<evidence type="ECO:0000256" key="2">
    <source>
        <dbReference type="ARBA" id="ARBA00007620"/>
    </source>
</evidence>
<evidence type="ECO:0000256" key="6">
    <source>
        <dbReference type="SAM" id="MobiDB-lite"/>
    </source>
</evidence>
<dbReference type="PANTHER" id="PTHR48140:SF1">
    <property type="entry name" value="FATTY ACID DESATURASE 4, CHLOROPLASTIC-RELATED"/>
    <property type="match status" value="1"/>
</dbReference>
<comment type="similarity">
    <text evidence="2">Belongs to the fatty acid desaturase CarF family.</text>
</comment>
<keyword evidence="3" id="KW-0812">Transmembrane</keyword>
<dbReference type="AlphaFoldDB" id="A0AAE1T8C7"/>
<comment type="caution">
    <text evidence="8">The sequence shown here is derived from an EMBL/GenBank/DDBJ whole genome shotgun (WGS) entry which is preliminary data.</text>
</comment>
<protein>
    <submittedName>
        <fullName evidence="8">Fatty acid desaturase 4, chloroplastic</fullName>
    </submittedName>
</protein>
<accession>A0AAE1T8C7</accession>
<dbReference type="InterPro" id="IPR052864">
    <property type="entry name" value="Chloroplast_FAD_CarF"/>
</dbReference>
<feature type="region of interest" description="Disordered" evidence="6">
    <location>
        <begin position="239"/>
        <end position="261"/>
    </location>
</feature>
<evidence type="ECO:0000313" key="9">
    <source>
        <dbReference type="Proteomes" id="UP001289374"/>
    </source>
</evidence>